<keyword evidence="7" id="KW-1185">Reference proteome</keyword>
<feature type="active site" description="Proton acceptor; for enolization step" evidence="4">
    <location>
        <position position="62"/>
    </location>
</feature>
<feature type="active site" description="For ring-opening step" evidence="4">
    <location>
        <position position="128"/>
    </location>
</feature>
<dbReference type="GO" id="GO:0016853">
    <property type="term" value="F:isomerase activity"/>
    <property type="evidence" value="ECO:0007669"/>
    <property type="project" value="UniProtKB-KW"/>
</dbReference>
<dbReference type="EMBL" id="LT906439">
    <property type="protein sequence ID" value="SNU88468.1"/>
    <property type="molecule type" value="Genomic_DNA"/>
</dbReference>
<comment type="similarity">
    <text evidence="4">Belongs to the glucosamine/galactosamine-6-phosphate isomerase family. NagB subfamily.</text>
</comment>
<dbReference type="SUPFAM" id="SSF100950">
    <property type="entry name" value="NagB/RpiA/CoA transferase-like"/>
    <property type="match status" value="1"/>
</dbReference>
<reference evidence="6 7" key="1">
    <citation type="submission" date="2017-06" db="EMBL/GenBank/DDBJ databases">
        <authorList>
            <consortium name="Pathogen Informatics"/>
        </authorList>
    </citation>
    <scope>NUCLEOTIDE SEQUENCE [LARGE SCALE GENOMIC DNA]</scope>
    <source>
        <strain evidence="6 7">NCTC13788</strain>
    </source>
</reference>
<evidence type="ECO:0000313" key="7">
    <source>
        <dbReference type="Proteomes" id="UP000215185"/>
    </source>
</evidence>
<dbReference type="Pfam" id="PF01182">
    <property type="entry name" value="Glucosamine_iso"/>
    <property type="match status" value="1"/>
</dbReference>
<dbReference type="GO" id="GO:0005975">
    <property type="term" value="P:carbohydrate metabolic process"/>
    <property type="evidence" value="ECO:0007669"/>
    <property type="project" value="InterPro"/>
</dbReference>
<dbReference type="HAMAP" id="MF_01241">
    <property type="entry name" value="GlcN6P_deamin"/>
    <property type="match status" value="1"/>
</dbReference>
<protein>
    <recommendedName>
        <fullName evidence="4">Glucosamine-6-phosphate deaminase</fullName>
        <ecNumber evidence="4">3.5.99.6</ecNumber>
    </recommendedName>
    <alternativeName>
        <fullName evidence="4">GlcN6P deaminase</fullName>
        <shortName evidence="4">GNPDA</shortName>
    </alternativeName>
    <alternativeName>
        <fullName evidence="4">Glucosamine-6-phosphate isomerase</fullName>
    </alternativeName>
</protein>
<dbReference type="GO" id="GO:0019262">
    <property type="term" value="P:N-acetylneuraminate catabolic process"/>
    <property type="evidence" value="ECO:0007669"/>
    <property type="project" value="UniProtKB-UniRule"/>
</dbReference>
<dbReference type="eggNOG" id="COG0363">
    <property type="taxonomic scope" value="Bacteria"/>
</dbReference>
<sequence>MKIIEVRDQMEGGKIAFALLKDKLAEGAEVLGLATGSSPIAFYQEIINSDLDLSALISVNLDEYVGLDPENDQSYHYFMQKHLFDAKPFKMSYLPDGQASDLEASAKAYDQILEEHPIDLQILGIGRNGHIGFNEPGSSFEAKTQIVDLQPSTIEANARFFDNIDEVPKKAISMGIASIMTAKSIVLFAYGKSKAEAIAGLISGPITEDLPASVLQKHPDVTIIADEAALSLYKAL</sequence>
<dbReference type="UniPathway" id="UPA00629">
    <property type="reaction ID" value="UER00684"/>
</dbReference>
<feature type="domain" description="Glucosamine/galactosamine-6-phosphate isomerase" evidence="5">
    <location>
        <begin position="26"/>
        <end position="218"/>
    </location>
</feature>
<comment type="catalytic activity">
    <reaction evidence="1 4">
        <text>alpha-D-glucosamine 6-phosphate + H2O = beta-D-fructose 6-phosphate + NH4(+)</text>
        <dbReference type="Rhea" id="RHEA:12172"/>
        <dbReference type="ChEBI" id="CHEBI:15377"/>
        <dbReference type="ChEBI" id="CHEBI:28938"/>
        <dbReference type="ChEBI" id="CHEBI:57634"/>
        <dbReference type="ChEBI" id="CHEBI:75989"/>
        <dbReference type="EC" id="3.5.99.6"/>
    </reaction>
</comment>
<dbReference type="GO" id="GO:0042802">
    <property type="term" value="F:identical protein binding"/>
    <property type="evidence" value="ECO:0007669"/>
    <property type="project" value="TreeGrafter"/>
</dbReference>
<dbReference type="Gene3D" id="3.40.50.1360">
    <property type="match status" value="1"/>
</dbReference>
<evidence type="ECO:0000256" key="1">
    <source>
        <dbReference type="ARBA" id="ARBA00000644"/>
    </source>
</evidence>
<feature type="active site" description="Proton acceptor; for ring-opening step" evidence="4">
    <location>
        <position position="130"/>
    </location>
</feature>
<keyword evidence="6" id="KW-0413">Isomerase</keyword>
<dbReference type="PANTHER" id="PTHR11280:SF5">
    <property type="entry name" value="GLUCOSAMINE-6-PHOSPHATE ISOMERASE"/>
    <property type="match status" value="1"/>
</dbReference>
<dbReference type="GO" id="GO:0005737">
    <property type="term" value="C:cytoplasm"/>
    <property type="evidence" value="ECO:0007669"/>
    <property type="project" value="TreeGrafter"/>
</dbReference>
<organism evidence="6 7">
    <name type="scientific">Streptococcus merionis</name>
    <dbReference type="NCBI Taxonomy" id="400065"/>
    <lineage>
        <taxon>Bacteria</taxon>
        <taxon>Bacillati</taxon>
        <taxon>Bacillota</taxon>
        <taxon>Bacilli</taxon>
        <taxon>Lactobacillales</taxon>
        <taxon>Streptococcaceae</taxon>
        <taxon>Streptococcus</taxon>
    </lineage>
</organism>
<dbReference type="NCBIfam" id="TIGR00502">
    <property type="entry name" value="nagB"/>
    <property type="match status" value="1"/>
</dbReference>
<evidence type="ECO:0000256" key="3">
    <source>
        <dbReference type="ARBA" id="ARBA00023277"/>
    </source>
</evidence>
<dbReference type="CDD" id="cd01399">
    <property type="entry name" value="GlcN6P_deaminase"/>
    <property type="match status" value="1"/>
</dbReference>
<dbReference type="Proteomes" id="UP000215185">
    <property type="component" value="Chromosome 1"/>
</dbReference>
<dbReference type="KEGG" id="smen:SAMEA4412692_1074"/>
<gene>
    <name evidence="4 6" type="primary">nagB</name>
    <name evidence="6" type="ORF">SAMEA4412692_01074</name>
</gene>
<dbReference type="InterPro" id="IPR006148">
    <property type="entry name" value="Glc/Gal-6P_isomerase"/>
</dbReference>
<dbReference type="AlphaFoldDB" id="A0A239SUG0"/>
<keyword evidence="3 4" id="KW-0119">Carbohydrate metabolism</keyword>
<dbReference type="PROSITE" id="PS01161">
    <property type="entry name" value="GLC_GALNAC_ISOMERASE"/>
    <property type="match status" value="1"/>
</dbReference>
<evidence type="ECO:0000256" key="2">
    <source>
        <dbReference type="ARBA" id="ARBA00022801"/>
    </source>
</evidence>
<dbReference type="GO" id="GO:0004342">
    <property type="term" value="F:glucosamine-6-phosphate deaminase activity"/>
    <property type="evidence" value="ECO:0007669"/>
    <property type="project" value="UniProtKB-UniRule"/>
</dbReference>
<evidence type="ECO:0000313" key="6">
    <source>
        <dbReference type="EMBL" id="SNU88468.1"/>
    </source>
</evidence>
<dbReference type="InterPro" id="IPR004547">
    <property type="entry name" value="Glucosamine6P_isomerase"/>
</dbReference>
<comment type="pathway">
    <text evidence="4">Amino-sugar metabolism; N-acetylneuraminate degradation; D-fructose 6-phosphate from N-acetylneuraminate: step 5/5.</text>
</comment>
<dbReference type="GO" id="GO:0006046">
    <property type="term" value="P:N-acetylglucosamine catabolic process"/>
    <property type="evidence" value="ECO:0007669"/>
    <property type="project" value="UniProtKB-UniRule"/>
</dbReference>
<dbReference type="PANTHER" id="PTHR11280">
    <property type="entry name" value="GLUCOSAMINE-6-PHOSPHATE ISOMERASE"/>
    <property type="match status" value="1"/>
</dbReference>
<dbReference type="GO" id="GO:0006043">
    <property type="term" value="P:glucosamine catabolic process"/>
    <property type="evidence" value="ECO:0007669"/>
    <property type="project" value="TreeGrafter"/>
</dbReference>
<dbReference type="RefSeq" id="WP_018373929.1">
    <property type="nucleotide sequence ID" value="NZ_LT906439.1"/>
</dbReference>
<keyword evidence="2 4" id="KW-0378">Hydrolase</keyword>
<dbReference type="OrthoDB" id="9791139at2"/>
<dbReference type="InterPro" id="IPR018321">
    <property type="entry name" value="Glucosamine6P_isomerase_CS"/>
</dbReference>
<dbReference type="InterPro" id="IPR037171">
    <property type="entry name" value="NagB/RpiA_transferase-like"/>
</dbReference>
<comment type="caution">
    <text evidence="4">Lacks conserved residue(s) required for the propagation of feature annotation.</text>
</comment>
<dbReference type="EC" id="3.5.99.6" evidence="4"/>
<name>A0A239SUG0_9STRE</name>
<comment type="function">
    <text evidence="4">Catalyzes the reversible isomerization-deamination of glucosamine 6-phosphate (GlcN6P) to form fructose 6-phosphate (Fru6P) and ammonium ion.</text>
</comment>
<accession>A0A239SUG0</accession>
<dbReference type="STRING" id="1123308.GCA_000380085_01387"/>
<dbReference type="FunFam" id="3.40.50.1360:FF:000003">
    <property type="entry name" value="Glucosamine-6-phosphate deaminase"/>
    <property type="match status" value="1"/>
</dbReference>
<feature type="active site" description="For ring-opening step" evidence="4">
    <location>
        <position position="135"/>
    </location>
</feature>
<proteinExistence type="inferred from homology"/>
<evidence type="ECO:0000256" key="4">
    <source>
        <dbReference type="HAMAP-Rule" id="MF_01241"/>
    </source>
</evidence>
<evidence type="ECO:0000259" key="5">
    <source>
        <dbReference type="Pfam" id="PF01182"/>
    </source>
</evidence>